<organism evidence="2 3">
    <name type="scientific">Candidatus Cryptobacteroides faecigallinarum</name>
    <dbReference type="NCBI Taxonomy" id="2840763"/>
    <lineage>
        <taxon>Bacteria</taxon>
        <taxon>Pseudomonadati</taxon>
        <taxon>Bacteroidota</taxon>
        <taxon>Bacteroidia</taxon>
        <taxon>Bacteroidales</taxon>
        <taxon>Candidatus Cryptobacteroides</taxon>
    </lineage>
</organism>
<evidence type="ECO:0000313" key="2">
    <source>
        <dbReference type="EMBL" id="MBO8473790.1"/>
    </source>
</evidence>
<name>A0A9D9IKE0_9BACT</name>
<reference evidence="2" key="1">
    <citation type="submission" date="2020-10" db="EMBL/GenBank/DDBJ databases">
        <authorList>
            <person name="Gilroy R."/>
        </authorList>
    </citation>
    <scope>NUCLEOTIDE SEQUENCE</scope>
    <source>
        <strain evidence="2">B1-13419</strain>
    </source>
</reference>
<sequence>MKKILFYLMAIAICISISSSECSSQSISDIQKYVGKRVAVFTSGNQFNYDQDKRVLQLAGNEGAIMAQSSYQMITNMLSMYGGKVISQQDEAYQNLLPLINSMDSNDNMSELKERAQASDIDYVFIENLDWMMYMDLLYIYDYQISVLDVRNNIIDRSSKCFYINALKDFSTIAAKPSFNADIQSSNSLDALGDGIGNLPFLKSSKRSEDKNMFGTKEKRAAYSAVDRLSFGHLNQIKDAASRITPRLLSITGISKNGKTVDMIPGTFAGYYEDDIFHIYDLSIVNMDFYGSQKLVVKLNPLAESVGFRYEEPKIIATLDKKIELAPTVIASAGDMMVSDIPGYIYETIPIVLMPLDEADNESYANYNRKVVNYALYNAVHKNKMLEVIADPAHSTVQPQYECHLTEYSENENIAKMTLKIINKSDNSIKSVPVESHISNLQEVIAAHVNAIFGSPAILGTVDKKQISFFVERPLAFAEGEQFMLSLADDNHTGIAIYELISWKGQEYVFDVVKILDKKMNSKIGKDPRAKYILTRYVEVPKNLMKDNSEYHKVAKGNKLMNLM</sequence>
<feature type="chain" id="PRO_5038550497" evidence="1">
    <location>
        <begin position="21"/>
        <end position="564"/>
    </location>
</feature>
<keyword evidence="1" id="KW-0732">Signal</keyword>
<dbReference type="EMBL" id="JADIMD010000009">
    <property type="protein sequence ID" value="MBO8473790.1"/>
    <property type="molecule type" value="Genomic_DNA"/>
</dbReference>
<feature type="signal peptide" evidence="1">
    <location>
        <begin position="1"/>
        <end position="20"/>
    </location>
</feature>
<dbReference type="AlphaFoldDB" id="A0A9D9IKE0"/>
<protein>
    <submittedName>
        <fullName evidence="2">Uncharacterized protein</fullName>
    </submittedName>
</protein>
<reference evidence="2" key="2">
    <citation type="journal article" date="2021" name="PeerJ">
        <title>Extensive microbial diversity within the chicken gut microbiome revealed by metagenomics and culture.</title>
        <authorList>
            <person name="Gilroy R."/>
            <person name="Ravi A."/>
            <person name="Getino M."/>
            <person name="Pursley I."/>
            <person name="Horton D.L."/>
            <person name="Alikhan N.F."/>
            <person name="Baker D."/>
            <person name="Gharbi K."/>
            <person name="Hall N."/>
            <person name="Watson M."/>
            <person name="Adriaenssens E.M."/>
            <person name="Foster-Nyarko E."/>
            <person name="Jarju S."/>
            <person name="Secka A."/>
            <person name="Antonio M."/>
            <person name="Oren A."/>
            <person name="Chaudhuri R.R."/>
            <person name="La Ragione R."/>
            <person name="Hildebrand F."/>
            <person name="Pallen M.J."/>
        </authorList>
    </citation>
    <scope>NUCLEOTIDE SEQUENCE</scope>
    <source>
        <strain evidence="2">B1-13419</strain>
    </source>
</reference>
<gene>
    <name evidence="2" type="ORF">IAB91_00670</name>
</gene>
<proteinExistence type="predicted"/>
<evidence type="ECO:0000256" key="1">
    <source>
        <dbReference type="SAM" id="SignalP"/>
    </source>
</evidence>
<evidence type="ECO:0000313" key="3">
    <source>
        <dbReference type="Proteomes" id="UP000823757"/>
    </source>
</evidence>
<dbReference type="Proteomes" id="UP000823757">
    <property type="component" value="Unassembled WGS sequence"/>
</dbReference>
<accession>A0A9D9IKE0</accession>
<comment type="caution">
    <text evidence="2">The sequence shown here is derived from an EMBL/GenBank/DDBJ whole genome shotgun (WGS) entry which is preliminary data.</text>
</comment>